<dbReference type="AlphaFoldDB" id="A0A6V8LX05"/>
<sequence length="205" mass="22874">MVVIVNYGLGNLRSVLMKFHRLKIEARISDSPEDVARADKLVLPGVGSFGAGMKNLRERGLVEALRHAVLARGVPILGICLGMQLFTERSEEGEGAGLGFIQGATRRFDFSRTPEKLRIPHIGWNKVERRGDSVLFTDIDPALRYYFVHSYAVFPDRPADVAAWCDYGQRFAAAVEQGNVRGVQFHPEKSHHHGLQMLKNFAECA</sequence>
<dbReference type="GO" id="GO:0004359">
    <property type="term" value="F:glutaminase activity"/>
    <property type="evidence" value="ECO:0007669"/>
    <property type="project" value="UniProtKB-EC"/>
</dbReference>
<evidence type="ECO:0000256" key="9">
    <source>
        <dbReference type="ARBA" id="ARBA00049534"/>
    </source>
</evidence>
<dbReference type="GO" id="GO:0016829">
    <property type="term" value="F:lyase activity"/>
    <property type="evidence" value="ECO:0007669"/>
    <property type="project" value="UniProtKB-KW"/>
</dbReference>
<keyword evidence="5 10" id="KW-0315">Glutamine amidotransferase</keyword>
<evidence type="ECO:0000256" key="6">
    <source>
        <dbReference type="ARBA" id="ARBA00023102"/>
    </source>
</evidence>
<dbReference type="Proteomes" id="UP000494245">
    <property type="component" value="Unassembled WGS sequence"/>
</dbReference>
<evidence type="ECO:0000256" key="11">
    <source>
        <dbReference type="PIRSR" id="PIRSR000495-1"/>
    </source>
</evidence>
<dbReference type="PANTHER" id="PTHR42701:SF1">
    <property type="entry name" value="IMIDAZOLE GLYCEROL PHOSPHATE SYNTHASE SUBUNIT HISH"/>
    <property type="match status" value="1"/>
</dbReference>
<dbReference type="PROSITE" id="PS51274">
    <property type="entry name" value="GATASE_COBBQ"/>
    <property type="match status" value="1"/>
</dbReference>
<keyword evidence="13" id="KW-0328">Glycosyltransferase</keyword>
<dbReference type="InterPro" id="IPR010139">
    <property type="entry name" value="Imidazole-glycPsynth_HisH"/>
</dbReference>
<keyword evidence="7 10" id="KW-0456">Lyase</keyword>
<dbReference type="HAMAP" id="MF_00278">
    <property type="entry name" value="HisH"/>
    <property type="match status" value="1"/>
</dbReference>
<dbReference type="SUPFAM" id="SSF52317">
    <property type="entry name" value="Class I glutamine amidotransferase-like"/>
    <property type="match status" value="1"/>
</dbReference>
<feature type="active site" description="Nucleophile" evidence="10 11">
    <location>
        <position position="80"/>
    </location>
</feature>
<feature type="domain" description="Glutamine amidotransferase" evidence="12">
    <location>
        <begin position="22"/>
        <end position="201"/>
    </location>
</feature>
<dbReference type="UniPathway" id="UPA00031">
    <property type="reaction ID" value="UER00010"/>
</dbReference>
<keyword evidence="14" id="KW-1185">Reference proteome</keyword>
<dbReference type="InterPro" id="IPR017926">
    <property type="entry name" value="GATASE"/>
</dbReference>
<evidence type="ECO:0000256" key="7">
    <source>
        <dbReference type="ARBA" id="ARBA00023239"/>
    </source>
</evidence>
<keyword evidence="4 10" id="KW-0378">Hydrolase</keyword>
<reference evidence="13 14" key="1">
    <citation type="submission" date="2020-04" db="EMBL/GenBank/DDBJ databases">
        <authorList>
            <consortium name="Desulfovibrio sp. FSS-1 genome sequencing consortium"/>
            <person name="Shimoshige H."/>
            <person name="Kobayashi H."/>
            <person name="Maekawa T."/>
        </authorList>
    </citation>
    <scope>NUCLEOTIDE SEQUENCE [LARGE SCALE GENOMIC DNA]</scope>
    <source>
        <strain evidence="13 14">SIID29052-01</strain>
    </source>
</reference>
<evidence type="ECO:0000256" key="5">
    <source>
        <dbReference type="ARBA" id="ARBA00022962"/>
    </source>
</evidence>
<evidence type="ECO:0000313" key="14">
    <source>
        <dbReference type="Proteomes" id="UP000494245"/>
    </source>
</evidence>
<evidence type="ECO:0000256" key="1">
    <source>
        <dbReference type="ARBA" id="ARBA00005091"/>
    </source>
</evidence>
<evidence type="ECO:0000256" key="4">
    <source>
        <dbReference type="ARBA" id="ARBA00022801"/>
    </source>
</evidence>
<keyword evidence="3 10" id="KW-0028">Amino-acid biosynthesis</keyword>
<protein>
    <recommendedName>
        <fullName evidence="10">Imidazole glycerol phosphate synthase subunit HisH</fullName>
        <ecNumber evidence="10">4.3.2.10</ecNumber>
    </recommendedName>
    <alternativeName>
        <fullName evidence="10">IGP synthase glutaminase subunit</fullName>
        <ecNumber evidence="10">3.5.1.2</ecNumber>
    </alternativeName>
    <alternativeName>
        <fullName evidence="10">IGP synthase subunit HisH</fullName>
    </alternativeName>
    <alternativeName>
        <fullName evidence="10">ImGP synthase subunit HisH</fullName>
        <shortName evidence="10">IGPS subunit HisH</shortName>
    </alternativeName>
</protein>
<dbReference type="PIRSF" id="PIRSF000495">
    <property type="entry name" value="Amidotransf_hisH"/>
    <property type="match status" value="1"/>
</dbReference>
<comment type="pathway">
    <text evidence="1 10">Amino-acid biosynthesis; L-histidine biosynthesis; L-histidine from 5-phospho-alpha-D-ribose 1-diphosphate: step 5/9.</text>
</comment>
<dbReference type="EC" id="3.5.1.2" evidence="10"/>
<dbReference type="EC" id="4.3.2.10" evidence="10"/>
<keyword evidence="13" id="KW-0808">Transferase</keyword>
<organism evidence="13 14">
    <name type="scientific">Fundidesulfovibrio magnetotacticus</name>
    <dbReference type="NCBI Taxonomy" id="2730080"/>
    <lineage>
        <taxon>Bacteria</taxon>
        <taxon>Pseudomonadati</taxon>
        <taxon>Thermodesulfobacteriota</taxon>
        <taxon>Desulfovibrionia</taxon>
        <taxon>Desulfovibrionales</taxon>
        <taxon>Desulfovibrionaceae</taxon>
        <taxon>Fundidesulfovibrio</taxon>
    </lineage>
</organism>
<accession>A0A6V8LX05</accession>
<gene>
    <name evidence="13" type="primary">hisH_1</name>
    <name evidence="10" type="synonym">hisH</name>
    <name evidence="13" type="ORF">NNJEOMEG_02027</name>
</gene>
<feature type="active site" evidence="10 11">
    <location>
        <position position="188"/>
    </location>
</feature>
<dbReference type="RefSeq" id="WP_173084019.1">
    <property type="nucleotide sequence ID" value="NZ_BLTE01000008.1"/>
</dbReference>
<comment type="catalytic activity">
    <reaction evidence="8 10">
        <text>5-[(5-phospho-1-deoxy-D-ribulos-1-ylimino)methylamino]-1-(5-phospho-beta-D-ribosyl)imidazole-4-carboxamide + L-glutamine = D-erythro-1-(imidazol-4-yl)glycerol 3-phosphate + 5-amino-1-(5-phospho-beta-D-ribosyl)imidazole-4-carboxamide + L-glutamate + H(+)</text>
        <dbReference type="Rhea" id="RHEA:24793"/>
        <dbReference type="ChEBI" id="CHEBI:15378"/>
        <dbReference type="ChEBI" id="CHEBI:29985"/>
        <dbReference type="ChEBI" id="CHEBI:58278"/>
        <dbReference type="ChEBI" id="CHEBI:58359"/>
        <dbReference type="ChEBI" id="CHEBI:58475"/>
        <dbReference type="ChEBI" id="CHEBI:58525"/>
        <dbReference type="EC" id="4.3.2.10"/>
    </reaction>
</comment>
<evidence type="ECO:0000256" key="2">
    <source>
        <dbReference type="ARBA" id="ARBA00011152"/>
    </source>
</evidence>
<dbReference type="GO" id="GO:0005737">
    <property type="term" value="C:cytoplasm"/>
    <property type="evidence" value="ECO:0007669"/>
    <property type="project" value="UniProtKB-SubCell"/>
</dbReference>
<dbReference type="EMBL" id="BLTE01000008">
    <property type="protein sequence ID" value="GFK94187.1"/>
    <property type="molecule type" value="Genomic_DNA"/>
</dbReference>
<dbReference type="PANTHER" id="PTHR42701">
    <property type="entry name" value="IMIDAZOLE GLYCEROL PHOSPHATE SYNTHASE SUBUNIT HISH"/>
    <property type="match status" value="1"/>
</dbReference>
<dbReference type="PROSITE" id="PS51273">
    <property type="entry name" value="GATASE_TYPE_1"/>
    <property type="match status" value="1"/>
</dbReference>
<dbReference type="Pfam" id="PF00117">
    <property type="entry name" value="GATase"/>
    <property type="match status" value="1"/>
</dbReference>
<keyword evidence="6 10" id="KW-0368">Histidine biosynthesis</keyword>
<comment type="subunit">
    <text evidence="2 10">Heterodimer of HisH and HisF.</text>
</comment>
<comment type="caution">
    <text evidence="13">The sequence shown here is derived from an EMBL/GenBank/DDBJ whole genome shotgun (WGS) entry which is preliminary data.</text>
</comment>
<evidence type="ECO:0000256" key="8">
    <source>
        <dbReference type="ARBA" id="ARBA00047838"/>
    </source>
</evidence>
<comment type="subcellular location">
    <subcellularLocation>
        <location evidence="10">Cytoplasm</location>
    </subcellularLocation>
</comment>
<name>A0A6V8LX05_9BACT</name>
<proteinExistence type="inferred from homology"/>
<reference evidence="13 14" key="2">
    <citation type="submission" date="2020-05" db="EMBL/GenBank/DDBJ databases">
        <title>Draft genome sequence of Desulfovibrio sp. strainFSS-1.</title>
        <authorList>
            <person name="Shimoshige H."/>
            <person name="Kobayashi H."/>
            <person name="Maekawa T."/>
        </authorList>
    </citation>
    <scope>NUCLEOTIDE SEQUENCE [LARGE SCALE GENOMIC DNA]</scope>
    <source>
        <strain evidence="13 14">SIID29052-01</strain>
    </source>
</reference>
<comment type="function">
    <text evidence="10">IGPS catalyzes the conversion of PRFAR and glutamine to IGP, AICAR and glutamate. The HisH subunit catalyzes the hydrolysis of glutamine to glutamate and ammonia as part of the synthesis of IGP and AICAR. The resulting ammonia molecule is channeled to the active site of HisF.</text>
</comment>
<evidence type="ECO:0000313" key="13">
    <source>
        <dbReference type="EMBL" id="GFK94187.1"/>
    </source>
</evidence>
<evidence type="ECO:0000256" key="10">
    <source>
        <dbReference type="HAMAP-Rule" id="MF_00278"/>
    </source>
</evidence>
<dbReference type="CDD" id="cd01748">
    <property type="entry name" value="GATase1_IGP_Synthase"/>
    <property type="match status" value="1"/>
</dbReference>
<dbReference type="NCBIfam" id="TIGR01855">
    <property type="entry name" value="IMP_synth_hisH"/>
    <property type="match status" value="1"/>
</dbReference>
<keyword evidence="10" id="KW-0963">Cytoplasm</keyword>
<dbReference type="Gene3D" id="3.40.50.880">
    <property type="match status" value="1"/>
</dbReference>
<evidence type="ECO:0000256" key="3">
    <source>
        <dbReference type="ARBA" id="ARBA00022605"/>
    </source>
</evidence>
<dbReference type="GO" id="GO:0000107">
    <property type="term" value="F:imidazoleglycerol-phosphate synthase activity"/>
    <property type="evidence" value="ECO:0007669"/>
    <property type="project" value="UniProtKB-UniRule"/>
</dbReference>
<dbReference type="InterPro" id="IPR029062">
    <property type="entry name" value="Class_I_gatase-like"/>
</dbReference>
<comment type="catalytic activity">
    <reaction evidence="9 10">
        <text>L-glutamine + H2O = L-glutamate + NH4(+)</text>
        <dbReference type="Rhea" id="RHEA:15889"/>
        <dbReference type="ChEBI" id="CHEBI:15377"/>
        <dbReference type="ChEBI" id="CHEBI:28938"/>
        <dbReference type="ChEBI" id="CHEBI:29985"/>
        <dbReference type="ChEBI" id="CHEBI:58359"/>
        <dbReference type="EC" id="3.5.1.2"/>
    </reaction>
</comment>
<dbReference type="GO" id="GO:0000105">
    <property type="term" value="P:L-histidine biosynthetic process"/>
    <property type="evidence" value="ECO:0007669"/>
    <property type="project" value="UniProtKB-UniRule"/>
</dbReference>
<feature type="active site" evidence="10 11">
    <location>
        <position position="186"/>
    </location>
</feature>
<evidence type="ECO:0000259" key="12">
    <source>
        <dbReference type="Pfam" id="PF00117"/>
    </source>
</evidence>